<gene>
    <name evidence="2" type="ORF">SAMN04488509_101497</name>
</gene>
<dbReference type="SUPFAM" id="SSF51735">
    <property type="entry name" value="NAD(P)-binding Rossmann-fold domains"/>
    <property type="match status" value="1"/>
</dbReference>
<dbReference type="Pfam" id="PF13460">
    <property type="entry name" value="NAD_binding_10"/>
    <property type="match status" value="1"/>
</dbReference>
<dbReference type="InterPro" id="IPR016040">
    <property type="entry name" value="NAD(P)-bd_dom"/>
</dbReference>
<feature type="domain" description="NAD(P)-binding" evidence="1">
    <location>
        <begin position="7"/>
        <end position="137"/>
    </location>
</feature>
<organism evidence="2 3">
    <name type="scientific">Aquimonas voraii</name>
    <dbReference type="NCBI Taxonomy" id="265719"/>
    <lineage>
        <taxon>Bacteria</taxon>
        <taxon>Pseudomonadati</taxon>
        <taxon>Pseudomonadota</taxon>
        <taxon>Gammaproteobacteria</taxon>
        <taxon>Lysobacterales</taxon>
        <taxon>Lysobacteraceae</taxon>
        <taxon>Aquimonas</taxon>
    </lineage>
</organism>
<dbReference type="Gene3D" id="3.40.50.720">
    <property type="entry name" value="NAD(P)-binding Rossmann-like Domain"/>
    <property type="match status" value="1"/>
</dbReference>
<reference evidence="2 3" key="1">
    <citation type="submission" date="2016-10" db="EMBL/GenBank/DDBJ databases">
        <authorList>
            <person name="de Groot N.N."/>
        </authorList>
    </citation>
    <scope>NUCLEOTIDE SEQUENCE [LARGE SCALE GENOMIC DNA]</scope>
    <source>
        <strain evidence="2 3">DSM 16957</strain>
    </source>
</reference>
<dbReference type="EMBL" id="FNAG01000001">
    <property type="protein sequence ID" value="SDD16020.1"/>
    <property type="molecule type" value="Genomic_DNA"/>
</dbReference>
<proteinExistence type="predicted"/>
<evidence type="ECO:0000313" key="2">
    <source>
        <dbReference type="EMBL" id="SDD16020.1"/>
    </source>
</evidence>
<accession>A0A1G6SGH1</accession>
<dbReference type="InterPro" id="IPR036291">
    <property type="entry name" value="NAD(P)-bd_dom_sf"/>
</dbReference>
<dbReference type="OrthoDB" id="9798632at2"/>
<evidence type="ECO:0000313" key="3">
    <source>
        <dbReference type="Proteomes" id="UP000199603"/>
    </source>
</evidence>
<dbReference type="PANTHER" id="PTHR14097">
    <property type="entry name" value="OXIDOREDUCTASE HTATIP2"/>
    <property type="match status" value="1"/>
</dbReference>
<evidence type="ECO:0000259" key="1">
    <source>
        <dbReference type="Pfam" id="PF13460"/>
    </source>
</evidence>
<protein>
    <submittedName>
        <fullName evidence="2">NAD(P)H-binding</fullName>
    </submittedName>
</protein>
<sequence length="223" mass="23212">MRVLLIGGSGLVGRALAARLSSRPELQLDLLLRRVASGVSPGARVFAAEPLSEALQQWQSAGQGCDVFISALGTTRSIAGSIDAFARVDRDLVLLMAKAARAAGAQQAILVSSVGADPRSRNDYLRIKGQVEAAVANLGFERCDFLQPGLLLGEREGQPARPAERLGQRLAPLFNALLIGRLARYRAIEAGTVAAAASALIGRRGSGICRHQGPALQALAGGG</sequence>
<dbReference type="PANTHER" id="PTHR14097:SF7">
    <property type="entry name" value="OXIDOREDUCTASE HTATIP2"/>
    <property type="match status" value="1"/>
</dbReference>
<dbReference type="RefSeq" id="WP_091238393.1">
    <property type="nucleotide sequence ID" value="NZ_FNAG01000001.1"/>
</dbReference>
<dbReference type="AlphaFoldDB" id="A0A1G6SGH1"/>
<keyword evidence="3" id="KW-1185">Reference proteome</keyword>
<dbReference type="Proteomes" id="UP000199603">
    <property type="component" value="Unassembled WGS sequence"/>
</dbReference>
<name>A0A1G6SGH1_9GAMM</name>
<dbReference type="STRING" id="265719.SAMN04488509_101497"/>